<dbReference type="Proteomes" id="UP000253688">
    <property type="component" value="Unassembled WGS sequence"/>
</dbReference>
<sequence length="337" mass="38011">MSSLEKTKLQLGYIPLLDCVALLWAKQRGFFDEEGLDVRLIKEASWASLRDRLAFGLLDAAHCLSAMLPAAAIGNDQIGIPLQTPLVLSESRAFISLSQKLCYQLQIQKDDTAEQSAQKLVDHLKQNHPVSLAHVFQHSIHHYCLKEWLALADRELAKNIQVKTLPPSYMVEALSTHLVDGFCVGEPWNTQAELAGLGQIVCSSQQIIPNVADKVLAVTHDWAEQHPNTLISLTRALIKAQQELKSIEDFAPIWDLLVEFDIIQFECSEEVHVEKYHAIQNIVRHLIENDAQPKVTDFEWLFEQMQQWNALESSSEISTELAQNCLLPQIYKTASVN</sequence>
<accession>A0A365PGF6</accession>
<dbReference type="PANTHER" id="PTHR30024:SF43">
    <property type="entry name" value="BLL4572 PROTEIN"/>
    <property type="match status" value="1"/>
</dbReference>
<dbReference type="Gene3D" id="3.40.190.10">
    <property type="entry name" value="Periplasmic binding protein-like II"/>
    <property type="match status" value="2"/>
</dbReference>
<dbReference type="AlphaFoldDB" id="A0A365PGF6"/>
<comment type="caution">
    <text evidence="6">The sequence shown here is derived from an EMBL/GenBank/DDBJ whole genome shotgun (WGS) entry which is preliminary data.</text>
</comment>
<evidence type="ECO:0000313" key="7">
    <source>
        <dbReference type="Proteomes" id="UP000253688"/>
    </source>
</evidence>
<dbReference type="CDD" id="cd13553">
    <property type="entry name" value="PBP2_NrtA_CpmA_like"/>
    <property type="match status" value="1"/>
</dbReference>
<proteinExistence type="predicted"/>
<dbReference type="InterPro" id="IPR044527">
    <property type="entry name" value="NrtA/CpmA_ABC-bd_dom"/>
</dbReference>
<evidence type="ECO:0000256" key="3">
    <source>
        <dbReference type="ARBA" id="ARBA00022475"/>
    </source>
</evidence>
<keyword evidence="2" id="KW-0813">Transport</keyword>
<dbReference type="RefSeq" id="WP_112987231.1">
    <property type="nucleotide sequence ID" value="NZ_CP131470.1"/>
</dbReference>
<protein>
    <submittedName>
        <fullName evidence="6">Nitrate transporter</fullName>
    </submittedName>
</protein>
<gene>
    <name evidence="6" type="ORF">DC346_12845</name>
</gene>
<dbReference type="EMBL" id="QEWH01000075">
    <property type="protein sequence ID" value="RBA45137.1"/>
    <property type="molecule type" value="Genomic_DNA"/>
</dbReference>
<evidence type="ECO:0000256" key="1">
    <source>
        <dbReference type="ARBA" id="ARBA00004308"/>
    </source>
</evidence>
<evidence type="ECO:0000313" key="6">
    <source>
        <dbReference type="EMBL" id="RBA45137.1"/>
    </source>
</evidence>
<evidence type="ECO:0000256" key="4">
    <source>
        <dbReference type="ARBA" id="ARBA00022519"/>
    </source>
</evidence>
<keyword evidence="3" id="KW-1003">Cell membrane</keyword>
<evidence type="ECO:0000256" key="2">
    <source>
        <dbReference type="ARBA" id="ARBA00022448"/>
    </source>
</evidence>
<comment type="subcellular location">
    <subcellularLocation>
        <location evidence="1">Endomembrane system</location>
    </subcellularLocation>
</comment>
<evidence type="ECO:0000256" key="5">
    <source>
        <dbReference type="ARBA" id="ARBA00023136"/>
    </source>
</evidence>
<dbReference type="GO" id="GO:0012505">
    <property type="term" value="C:endomembrane system"/>
    <property type="evidence" value="ECO:0007669"/>
    <property type="project" value="UniProtKB-SubCell"/>
</dbReference>
<name>A0A365PGF6_ACIJU</name>
<organism evidence="6 7">
    <name type="scientific">Acinetobacter junii</name>
    <dbReference type="NCBI Taxonomy" id="40215"/>
    <lineage>
        <taxon>Bacteria</taxon>
        <taxon>Pseudomonadati</taxon>
        <taxon>Pseudomonadota</taxon>
        <taxon>Gammaproteobacteria</taxon>
        <taxon>Moraxellales</taxon>
        <taxon>Moraxellaceae</taxon>
        <taxon>Acinetobacter</taxon>
    </lineage>
</organism>
<reference evidence="6 7" key="1">
    <citation type="submission" date="2018-04" db="EMBL/GenBank/DDBJ databases">
        <title>Acinetobacter junii Genome sequencing and assembly.</title>
        <authorList>
            <person name="Su J."/>
            <person name="Rensing C."/>
            <person name="Mazhar H.S."/>
        </authorList>
    </citation>
    <scope>NUCLEOTIDE SEQUENCE [LARGE SCALE GENOMIC DNA]</scope>
    <source>
        <strain evidence="6 7">SC22</strain>
    </source>
</reference>
<keyword evidence="5" id="KW-0472">Membrane</keyword>
<dbReference type="SUPFAM" id="SSF53850">
    <property type="entry name" value="Periplasmic binding protein-like II"/>
    <property type="match status" value="1"/>
</dbReference>
<dbReference type="Pfam" id="PF13379">
    <property type="entry name" value="NMT1_2"/>
    <property type="match status" value="1"/>
</dbReference>
<dbReference type="STRING" id="40215.BVL33_09120"/>
<dbReference type="PANTHER" id="PTHR30024">
    <property type="entry name" value="ALIPHATIC SULFONATES-BINDING PROTEIN-RELATED"/>
    <property type="match status" value="1"/>
</dbReference>
<keyword evidence="4" id="KW-0997">Cell inner membrane</keyword>